<gene>
    <name evidence="1" type="ORF">KQ910_17210</name>
</gene>
<protein>
    <submittedName>
        <fullName evidence="1">Uncharacterized protein</fullName>
    </submittedName>
</protein>
<reference evidence="1 2" key="1">
    <citation type="submission" date="2021-06" db="EMBL/GenBank/DDBJ databases">
        <authorList>
            <person name="Lee D.H."/>
        </authorList>
    </citation>
    <scope>NUCLEOTIDE SEQUENCE [LARGE SCALE GENOMIC DNA]</scope>
    <source>
        <strain evidence="1 2">MMS21-HV4-11</strain>
    </source>
</reference>
<keyword evidence="2" id="KW-1185">Reference proteome</keyword>
<dbReference type="RefSeq" id="WP_216962862.1">
    <property type="nucleotide sequence ID" value="NZ_JAHOPB010000001.1"/>
</dbReference>
<sequence>MTDAGRGLSILVLSAAIGLPTGFARADDAACQAVLDAVVKQAGVPVRQVITIESPEAPGKPLRGEIIRLGDTLYMRAGREWIAKPYDARKAVSDSRQAMQKASHTCTRMRVDTFDGKEATLYSVKTTGAQGPTESEIWIGADGLPVRQQTDVQGAGKGLHKVRFEYANVTAPANFRR</sequence>
<dbReference type="EMBL" id="JAHOPB010000001">
    <property type="protein sequence ID" value="MBU8875515.1"/>
    <property type="molecule type" value="Genomic_DNA"/>
</dbReference>
<proteinExistence type="predicted"/>
<organism evidence="1 2">
    <name type="scientific">Reyranella humidisoli</name>
    <dbReference type="NCBI Taxonomy" id="2849149"/>
    <lineage>
        <taxon>Bacteria</taxon>
        <taxon>Pseudomonadati</taxon>
        <taxon>Pseudomonadota</taxon>
        <taxon>Alphaproteobacteria</taxon>
        <taxon>Hyphomicrobiales</taxon>
        <taxon>Reyranellaceae</taxon>
        <taxon>Reyranella</taxon>
    </lineage>
</organism>
<evidence type="ECO:0000313" key="1">
    <source>
        <dbReference type="EMBL" id="MBU8875515.1"/>
    </source>
</evidence>
<dbReference type="Proteomes" id="UP000727907">
    <property type="component" value="Unassembled WGS sequence"/>
</dbReference>
<name>A0ABS6IM79_9HYPH</name>
<accession>A0ABS6IM79</accession>
<evidence type="ECO:0000313" key="2">
    <source>
        <dbReference type="Proteomes" id="UP000727907"/>
    </source>
</evidence>
<comment type="caution">
    <text evidence="1">The sequence shown here is derived from an EMBL/GenBank/DDBJ whole genome shotgun (WGS) entry which is preliminary data.</text>
</comment>